<sequence>MDNNITYKFEKFDEIEKKILDEEETLKHLSFFYQGVPKDKRKALYKDIDTLAKYAFENHTTYYLTFYKQDKPFVSVNSGDGIFDLSFLSSNEEGNIVRFLKMNFVRIDMQKLFKEGIYELLPNHQSFLNQIVIFSKNETESIRKELEFIPKNKKNTEDKLIVIELRHSEKDGSRKKTVEETTEIDLSKNYFKAPQHFYDYEHLFDYESILNQIRK</sequence>
<dbReference type="Proteomes" id="UP001166947">
    <property type="component" value="Unassembled WGS sequence"/>
</dbReference>
<name>A0ABT2FCK6_9NEIS</name>
<keyword evidence="2" id="KW-1185">Reference proteome</keyword>
<organism evidence="1 2">
    <name type="scientific">Neisseria montereyensis</name>
    <dbReference type="NCBI Taxonomy" id="2973938"/>
    <lineage>
        <taxon>Bacteria</taxon>
        <taxon>Pseudomonadati</taxon>
        <taxon>Pseudomonadota</taxon>
        <taxon>Betaproteobacteria</taxon>
        <taxon>Neisseriales</taxon>
        <taxon>Neisseriaceae</taxon>
        <taxon>Neisseria</taxon>
    </lineage>
</organism>
<proteinExistence type="predicted"/>
<reference evidence="1" key="1">
    <citation type="submission" date="2022-08" db="EMBL/GenBank/DDBJ databases">
        <authorList>
            <person name="Volokhov D.V."/>
            <person name="Furtak V.A."/>
            <person name="Zagorodnyaya T.A."/>
        </authorList>
    </citation>
    <scope>NUCLEOTIDE SEQUENCE</scope>
    <source>
        <strain evidence="1">CSL10203-ORH2</strain>
    </source>
</reference>
<evidence type="ECO:0000313" key="1">
    <source>
        <dbReference type="EMBL" id="MCS4533830.1"/>
    </source>
</evidence>
<evidence type="ECO:0000313" key="2">
    <source>
        <dbReference type="Proteomes" id="UP001166947"/>
    </source>
</evidence>
<protein>
    <submittedName>
        <fullName evidence="1">Uncharacterized protein</fullName>
    </submittedName>
</protein>
<dbReference type="EMBL" id="JANUXW010000003">
    <property type="protein sequence ID" value="MCS4533830.1"/>
    <property type="molecule type" value="Genomic_DNA"/>
</dbReference>
<gene>
    <name evidence="1" type="ORF">NXS09_05880</name>
</gene>
<comment type="caution">
    <text evidence="1">The sequence shown here is derived from an EMBL/GenBank/DDBJ whole genome shotgun (WGS) entry which is preliminary data.</text>
</comment>
<dbReference type="RefSeq" id="WP_259291620.1">
    <property type="nucleotide sequence ID" value="NZ_JANUXW010000003.1"/>
</dbReference>
<accession>A0ABT2FCK6</accession>
<reference evidence="1" key="2">
    <citation type="journal article" date="2023" name="Curr. Microbiol.">
        <title>Neisseria montereyensis sp. nov., Isolated from Oropharynx of California Sea Lion (Zalophus californianus): Genomic, Phylogenetic, and Phenotypic Study.</title>
        <authorList>
            <person name="Volokhov D.V."/>
            <person name="Zagorodnyaya T.A."/>
            <person name="Furtak V.A."/>
            <person name="Nattanmai G."/>
            <person name="Randall L."/>
            <person name="Jose S."/>
            <person name="Gao Y."/>
            <person name="Gulland F.M."/>
            <person name="Eisenberg T."/>
            <person name="Delmonte P."/>
            <person name="Blom J."/>
            <person name="Mitchell K.K."/>
        </authorList>
    </citation>
    <scope>NUCLEOTIDE SEQUENCE</scope>
    <source>
        <strain evidence="1">CSL10203-ORH2</strain>
    </source>
</reference>